<comment type="caution">
    <text evidence="1">The sequence shown here is derived from an EMBL/GenBank/DDBJ whole genome shotgun (WGS) entry which is preliminary data.</text>
</comment>
<sequence>MSIHKVWLDCDPGHDDATAILLALHTSSIELLGISTVHGNTDATHTALNAARCLHAWGAPPNLRVYAGAAKPLLRAPRYDPEIHGADGLGGVVGLPSPEASEVRARIAVDQPAIEAIARAVREAEGKVVVVASGPLTNVALFVSAYPELLEKIEQIVFMGGGIGIGNRSPGAEWNILCDPEAAQIVLDAPIKTVMMPLNVTHKAIVTSALQARLRNPSGEPGPASPLRHTLATLVTFFADTYRSTFGFESGPPLHDALTIAYVAHPEFFEGTRWRVDVERAGVYTAGETIADVYGYRACDDTWGPGGKNCFVVMDLRNDEFFEYLLQAVEQCDAVSPLNHRA</sequence>
<keyword evidence="2" id="KW-1185">Reference proteome</keyword>
<organism evidence="1 2">
    <name type="scientific">Vararia minispora EC-137</name>
    <dbReference type="NCBI Taxonomy" id="1314806"/>
    <lineage>
        <taxon>Eukaryota</taxon>
        <taxon>Fungi</taxon>
        <taxon>Dikarya</taxon>
        <taxon>Basidiomycota</taxon>
        <taxon>Agaricomycotina</taxon>
        <taxon>Agaricomycetes</taxon>
        <taxon>Russulales</taxon>
        <taxon>Lachnocladiaceae</taxon>
        <taxon>Vararia</taxon>
    </lineage>
</organism>
<reference evidence="1" key="1">
    <citation type="submission" date="2021-02" db="EMBL/GenBank/DDBJ databases">
        <authorList>
            <consortium name="DOE Joint Genome Institute"/>
            <person name="Ahrendt S."/>
            <person name="Looney B.P."/>
            <person name="Miyauchi S."/>
            <person name="Morin E."/>
            <person name="Drula E."/>
            <person name="Courty P.E."/>
            <person name="Chicoki N."/>
            <person name="Fauchery L."/>
            <person name="Kohler A."/>
            <person name="Kuo A."/>
            <person name="Labutti K."/>
            <person name="Pangilinan J."/>
            <person name="Lipzen A."/>
            <person name="Riley R."/>
            <person name="Andreopoulos W."/>
            <person name="He G."/>
            <person name="Johnson J."/>
            <person name="Barry K.W."/>
            <person name="Grigoriev I.V."/>
            <person name="Nagy L."/>
            <person name="Hibbett D."/>
            <person name="Henrissat B."/>
            <person name="Matheny P.B."/>
            <person name="Labbe J."/>
            <person name="Martin F."/>
        </authorList>
    </citation>
    <scope>NUCLEOTIDE SEQUENCE</scope>
    <source>
        <strain evidence="1">EC-137</strain>
    </source>
</reference>
<accession>A0ACB8Q9H1</accession>
<evidence type="ECO:0000313" key="1">
    <source>
        <dbReference type="EMBL" id="KAI0028364.1"/>
    </source>
</evidence>
<gene>
    <name evidence="1" type="ORF">K488DRAFT_58786</name>
</gene>
<evidence type="ECO:0000313" key="2">
    <source>
        <dbReference type="Proteomes" id="UP000814128"/>
    </source>
</evidence>
<proteinExistence type="predicted"/>
<reference evidence="1" key="2">
    <citation type="journal article" date="2022" name="New Phytol.">
        <title>Evolutionary transition to the ectomycorrhizal habit in the genomes of a hyperdiverse lineage of mushroom-forming fungi.</title>
        <authorList>
            <person name="Looney B."/>
            <person name="Miyauchi S."/>
            <person name="Morin E."/>
            <person name="Drula E."/>
            <person name="Courty P.E."/>
            <person name="Kohler A."/>
            <person name="Kuo A."/>
            <person name="LaButti K."/>
            <person name="Pangilinan J."/>
            <person name="Lipzen A."/>
            <person name="Riley R."/>
            <person name="Andreopoulos W."/>
            <person name="He G."/>
            <person name="Johnson J."/>
            <person name="Nolan M."/>
            <person name="Tritt A."/>
            <person name="Barry K.W."/>
            <person name="Grigoriev I.V."/>
            <person name="Nagy L.G."/>
            <person name="Hibbett D."/>
            <person name="Henrissat B."/>
            <person name="Matheny P.B."/>
            <person name="Labbe J."/>
            <person name="Martin F.M."/>
        </authorList>
    </citation>
    <scope>NUCLEOTIDE SEQUENCE</scope>
    <source>
        <strain evidence="1">EC-137</strain>
    </source>
</reference>
<dbReference type="EMBL" id="MU273760">
    <property type="protein sequence ID" value="KAI0028364.1"/>
    <property type="molecule type" value="Genomic_DNA"/>
</dbReference>
<name>A0ACB8Q9H1_9AGAM</name>
<protein>
    <submittedName>
        <fullName evidence="1">Uridine nucleosidase</fullName>
    </submittedName>
</protein>
<dbReference type="Proteomes" id="UP000814128">
    <property type="component" value="Unassembled WGS sequence"/>
</dbReference>